<organism evidence="2 3">
    <name type="scientific">Paraburkholderia metrosideri</name>
    <dbReference type="NCBI Taxonomy" id="580937"/>
    <lineage>
        <taxon>Bacteria</taxon>
        <taxon>Pseudomonadati</taxon>
        <taxon>Pseudomonadota</taxon>
        <taxon>Betaproteobacteria</taxon>
        <taxon>Burkholderiales</taxon>
        <taxon>Burkholderiaceae</taxon>
        <taxon>Paraburkholderia</taxon>
    </lineage>
</organism>
<evidence type="ECO:0000313" key="2">
    <source>
        <dbReference type="EMBL" id="CAD6511148.1"/>
    </source>
</evidence>
<feature type="domain" description="Water stress and hypersensitive response" evidence="1">
    <location>
        <begin position="43"/>
        <end position="163"/>
    </location>
</feature>
<evidence type="ECO:0000259" key="1">
    <source>
        <dbReference type="SMART" id="SM00769"/>
    </source>
</evidence>
<keyword evidence="3" id="KW-1185">Reference proteome</keyword>
<dbReference type="EMBL" id="CAJHCP010000001">
    <property type="protein sequence ID" value="CAD6511148.1"/>
    <property type="molecule type" value="Genomic_DNA"/>
</dbReference>
<dbReference type="InterPro" id="IPR013990">
    <property type="entry name" value="WHy-dom"/>
</dbReference>
<reference evidence="2 3" key="1">
    <citation type="submission" date="2020-10" db="EMBL/GenBank/DDBJ databases">
        <authorList>
            <person name="Peeters C."/>
        </authorList>
    </citation>
    <scope>NUCLEOTIDE SEQUENCE [LARGE SCALE GENOMIC DNA]</scope>
    <source>
        <strain evidence="2 3">LMG 28140</strain>
    </source>
</reference>
<dbReference type="InterPro" id="IPR004864">
    <property type="entry name" value="LEA_2"/>
</dbReference>
<dbReference type="Pfam" id="PF03168">
    <property type="entry name" value="LEA_2"/>
    <property type="match status" value="1"/>
</dbReference>
<dbReference type="SMART" id="SM00769">
    <property type="entry name" value="WHy"/>
    <property type="match status" value="1"/>
</dbReference>
<accession>A0ABM8NA76</accession>
<proteinExistence type="predicted"/>
<evidence type="ECO:0000313" key="3">
    <source>
        <dbReference type="Proteomes" id="UP000598032"/>
    </source>
</evidence>
<gene>
    <name evidence="2" type="ORF">LMG28140_00434</name>
</gene>
<protein>
    <recommendedName>
        <fullName evidence="1">Water stress and hypersensitive response domain-containing protein</fullName>
    </recommendedName>
</protein>
<dbReference type="Gene3D" id="2.60.40.1820">
    <property type="match status" value="1"/>
</dbReference>
<dbReference type="Proteomes" id="UP000598032">
    <property type="component" value="Unassembled WGS sequence"/>
</dbReference>
<sequence>MSFVRALLSGTFTRVFRLVAIGALVCVALNGCAGLFGGDPLRVNVAGIEPIDNQGLEMRFNIKLRVQNPNDSTVNFNGISIDLDLNGKPFASGVSDQSGTVPRFGETVISVPLSVPAFTVVRQALALPGAMESGQIPYTLRGKLANGLTGTTRFIDQGTLKLPVAGLGSQ</sequence>
<name>A0ABM8NA76_9BURK</name>
<comment type="caution">
    <text evidence="2">The sequence shown here is derived from an EMBL/GenBank/DDBJ whole genome shotgun (WGS) entry which is preliminary data.</text>
</comment>
<dbReference type="RefSeq" id="WP_201640658.1">
    <property type="nucleotide sequence ID" value="NZ_CAJHCP010000001.1"/>
</dbReference>
<dbReference type="SUPFAM" id="SSF117070">
    <property type="entry name" value="LEA14-like"/>
    <property type="match status" value="1"/>
</dbReference>